<dbReference type="GO" id="GO:0009432">
    <property type="term" value="P:SOS response"/>
    <property type="evidence" value="ECO:0007669"/>
    <property type="project" value="TreeGrafter"/>
</dbReference>
<keyword evidence="7 9" id="KW-0234">DNA repair</keyword>
<accession>A0A098B3H7</accession>
<evidence type="ECO:0000313" key="14">
    <source>
        <dbReference type="Proteomes" id="UP000054623"/>
    </source>
</evidence>
<keyword evidence="4" id="KW-0547">Nucleotide-binding</keyword>
<dbReference type="InterPro" id="IPR003593">
    <property type="entry name" value="AAA+_ATPase"/>
</dbReference>
<proteinExistence type="inferred from homology"/>
<keyword evidence="6" id="KW-0067">ATP-binding</keyword>
<dbReference type="InterPro" id="IPR027417">
    <property type="entry name" value="P-loop_NTPase"/>
</dbReference>
<dbReference type="EMBL" id="LOCK01000061">
    <property type="protein sequence ID" value="KTE89827.1"/>
    <property type="molecule type" value="Genomic_DNA"/>
</dbReference>
<comment type="similarity">
    <text evidence="2 9">Belongs to the RecN family.</text>
</comment>
<evidence type="ECO:0000259" key="11">
    <source>
        <dbReference type="SMART" id="SM00382"/>
    </source>
</evidence>
<evidence type="ECO:0000256" key="10">
    <source>
        <dbReference type="SAM" id="Coils"/>
    </source>
</evidence>
<dbReference type="PANTHER" id="PTHR11059">
    <property type="entry name" value="DNA REPAIR PROTEIN RECN"/>
    <property type="match status" value="1"/>
</dbReference>
<dbReference type="GO" id="GO:0006310">
    <property type="term" value="P:DNA recombination"/>
    <property type="evidence" value="ECO:0007669"/>
    <property type="project" value="InterPro"/>
</dbReference>
<dbReference type="FunFam" id="3.40.50.300:FF:000356">
    <property type="entry name" value="DNA repair protein RecN"/>
    <property type="match status" value="1"/>
</dbReference>
<gene>
    <name evidence="13" type="ORF">AT727_10800</name>
    <name evidence="12" type="ORF">DPCES_2534</name>
</gene>
<dbReference type="EMBL" id="LK996017">
    <property type="protein sequence ID" value="CDX02421.1"/>
    <property type="molecule type" value="Genomic_DNA"/>
</dbReference>
<dbReference type="GO" id="GO:0043590">
    <property type="term" value="C:bacterial nucleoid"/>
    <property type="evidence" value="ECO:0007669"/>
    <property type="project" value="TreeGrafter"/>
</dbReference>
<dbReference type="NCBIfam" id="TIGR00634">
    <property type="entry name" value="recN"/>
    <property type="match status" value="1"/>
</dbReference>
<evidence type="ECO:0000256" key="2">
    <source>
        <dbReference type="ARBA" id="ARBA00009441"/>
    </source>
</evidence>
<feature type="domain" description="AAA+ ATPase" evidence="11">
    <location>
        <begin position="21"/>
        <end position="525"/>
    </location>
</feature>
<evidence type="ECO:0000313" key="13">
    <source>
        <dbReference type="EMBL" id="KTE89827.1"/>
    </source>
</evidence>
<evidence type="ECO:0000313" key="12">
    <source>
        <dbReference type="EMBL" id="CDX02421.1"/>
    </source>
</evidence>
<feature type="coiled-coil region" evidence="10">
    <location>
        <begin position="338"/>
        <end position="365"/>
    </location>
</feature>
<dbReference type="AlphaFoldDB" id="A0A098B3H7"/>
<dbReference type="SMART" id="SM00382">
    <property type="entry name" value="AAA"/>
    <property type="match status" value="1"/>
</dbReference>
<dbReference type="RefSeq" id="WP_005810958.1">
    <property type="nucleotide sequence ID" value="NZ_CABKQQ010000029.1"/>
</dbReference>
<keyword evidence="5 9" id="KW-0227">DNA damage</keyword>
<dbReference type="GO" id="GO:0006281">
    <property type="term" value="P:DNA repair"/>
    <property type="evidence" value="ECO:0007669"/>
    <property type="project" value="UniProtKB-KW"/>
</dbReference>
<dbReference type="Pfam" id="PF02463">
    <property type="entry name" value="SMC_N"/>
    <property type="match status" value="1"/>
</dbReference>
<evidence type="ECO:0000256" key="3">
    <source>
        <dbReference type="ARBA" id="ARBA00021315"/>
    </source>
</evidence>
<dbReference type="PANTHER" id="PTHR11059:SF0">
    <property type="entry name" value="DNA REPAIR PROTEIN RECN"/>
    <property type="match status" value="1"/>
</dbReference>
<organism evidence="12">
    <name type="scientific">Desulfitobacterium hafniense</name>
    <name type="common">Desulfitobacterium frappieri</name>
    <dbReference type="NCBI Taxonomy" id="49338"/>
    <lineage>
        <taxon>Bacteria</taxon>
        <taxon>Bacillati</taxon>
        <taxon>Bacillota</taxon>
        <taxon>Clostridia</taxon>
        <taxon>Eubacteriales</taxon>
        <taxon>Desulfitobacteriaceae</taxon>
        <taxon>Desulfitobacterium</taxon>
    </lineage>
</organism>
<dbReference type="GO" id="GO:0005524">
    <property type="term" value="F:ATP binding"/>
    <property type="evidence" value="ECO:0007669"/>
    <property type="project" value="UniProtKB-KW"/>
</dbReference>
<dbReference type="SUPFAM" id="SSF52540">
    <property type="entry name" value="P-loop containing nucleoside triphosphate hydrolases"/>
    <property type="match status" value="2"/>
</dbReference>
<dbReference type="FunFam" id="3.40.50.300:FF:000319">
    <property type="entry name" value="DNA repair protein RecN"/>
    <property type="match status" value="1"/>
</dbReference>
<comment type="function">
    <text evidence="1 9">May be involved in recombinational repair of damaged DNA.</text>
</comment>
<dbReference type="OMA" id="QVICVTH"/>
<evidence type="ECO:0000256" key="4">
    <source>
        <dbReference type="ARBA" id="ARBA00022741"/>
    </source>
</evidence>
<reference evidence="13 14" key="2">
    <citation type="submission" date="2015-12" db="EMBL/GenBank/DDBJ databases">
        <title>Draft Genome Sequence of Desulfitobacterium hafniense Strain DH, a Sulfate-reducing Bacterium Isolated from Paddy Soils.</title>
        <authorList>
            <person name="Bao P."/>
            <person name="Zhang X."/>
            <person name="Li G."/>
        </authorList>
    </citation>
    <scope>NUCLEOTIDE SEQUENCE [LARGE SCALE GENOMIC DNA]</scope>
    <source>
        <strain evidence="13 14">DH</strain>
    </source>
</reference>
<evidence type="ECO:0000256" key="7">
    <source>
        <dbReference type="ARBA" id="ARBA00023204"/>
    </source>
</evidence>
<protein>
    <recommendedName>
        <fullName evidence="3 9">DNA repair protein RecN</fullName>
    </recommendedName>
    <alternativeName>
        <fullName evidence="8 9">Recombination protein N</fullName>
    </alternativeName>
</protein>
<dbReference type="PIRSF" id="PIRSF003128">
    <property type="entry name" value="RecN"/>
    <property type="match status" value="1"/>
</dbReference>
<name>A0A098B3H7_DESHA</name>
<evidence type="ECO:0000256" key="5">
    <source>
        <dbReference type="ARBA" id="ARBA00022763"/>
    </source>
</evidence>
<dbReference type="InterPro" id="IPR004604">
    <property type="entry name" value="DNA_recomb/repair_RecN"/>
</dbReference>
<dbReference type="Proteomes" id="UP000054623">
    <property type="component" value="Unassembled WGS sequence"/>
</dbReference>
<evidence type="ECO:0000256" key="9">
    <source>
        <dbReference type="PIRNR" id="PIRNR003128"/>
    </source>
</evidence>
<evidence type="ECO:0000256" key="8">
    <source>
        <dbReference type="ARBA" id="ARBA00033408"/>
    </source>
</evidence>
<evidence type="ECO:0000256" key="1">
    <source>
        <dbReference type="ARBA" id="ARBA00003618"/>
    </source>
</evidence>
<evidence type="ECO:0000256" key="6">
    <source>
        <dbReference type="ARBA" id="ARBA00022840"/>
    </source>
</evidence>
<reference evidence="12" key="1">
    <citation type="submission" date="2014-07" db="EMBL/GenBank/DDBJ databases">
        <authorList>
            <person name="Hornung V.Bastian."/>
        </authorList>
    </citation>
    <scope>NUCLEOTIDE SEQUENCE</scope>
    <source>
        <strain evidence="12">PCE-S</strain>
    </source>
</reference>
<dbReference type="Gene3D" id="3.40.50.300">
    <property type="entry name" value="P-loop containing nucleotide triphosphate hydrolases"/>
    <property type="match status" value="2"/>
</dbReference>
<dbReference type="InterPro" id="IPR003395">
    <property type="entry name" value="RecF/RecN/SMC_N"/>
</dbReference>
<dbReference type="PATRIC" id="fig|49338.4.peg.2721"/>
<dbReference type="OrthoDB" id="9806954at2"/>
<keyword evidence="10" id="KW-0175">Coiled coil</keyword>
<dbReference type="CDD" id="cd03241">
    <property type="entry name" value="ABC_RecN"/>
    <property type="match status" value="2"/>
</dbReference>
<sequence length="555" mass="62752">MLTEIHVENFALMEAVQLSFSRGLTIFSGETGTGKSMLIDALGVLLGGRASTDFIRHGLEKALVEGIFEECPPEVLEGLAEAGYPVEDGQLILSREINRSGRNICRVQGRTVPLTLYRTLVQGLVDIHGQMEHQSLFNPDSHRGLLDAFGGEQQLELLKQVNQSAKNYRGLLQREQQLLRSEADRERREDILRYQIDEITAVDPQGDEEDSLLQEKKRLVNSEKIMGNITEVYSLLYEGNGQSSAFDQIGRSRKALQEIFRYDEGCSTMLEPIESIYYMIEDLASQVMSYREGFDFDPGRLDQIEERLIQLQRLRKYGHTVQEVLQTKEEMLKELHTITHLQGELEDLRRDKEAARRDYTEKAKELSRVRAVQAQRLAEGLKKECADLGLEKSSFQVHFTALKEPQVGGAEQAEFYFSANVGEPLKPLAKVASGGEMSRLMLAMKSLLSKIESVGTFVFDEVDSGVGGRTIQKVGEKLARIAEGKQVFCITHAPQVAAFGDHHFGIQKEIINERTRTRIQYLTEDERIHELARMLGGDEEAIALEHARKLRKKIQ</sequence>